<feature type="region of interest" description="Disordered" evidence="1">
    <location>
        <begin position="1"/>
        <end position="25"/>
    </location>
</feature>
<evidence type="ECO:0000313" key="3">
    <source>
        <dbReference type="Proteomes" id="UP000193689"/>
    </source>
</evidence>
<dbReference type="Proteomes" id="UP000193689">
    <property type="component" value="Unassembled WGS sequence"/>
</dbReference>
<dbReference type="RefSeq" id="XP_040720612.1">
    <property type="nucleotide sequence ID" value="XM_040857815.1"/>
</dbReference>
<evidence type="ECO:0000313" key="2">
    <source>
        <dbReference type="EMBL" id="ORY71020.1"/>
    </source>
</evidence>
<dbReference type="AlphaFoldDB" id="A0A1Y2EHI1"/>
<name>A0A1Y2EHI1_9PEZI</name>
<keyword evidence="3" id="KW-1185">Reference proteome</keyword>
<gene>
    <name evidence="2" type="ORF">BCR38DRAFT_404146</name>
</gene>
<accession>A0A1Y2EHI1</accession>
<protein>
    <submittedName>
        <fullName evidence="2">Uncharacterized protein</fullName>
    </submittedName>
</protein>
<dbReference type="GeneID" id="63774027"/>
<dbReference type="PANTHER" id="PTHR39697:SF2">
    <property type="entry name" value="CYANOVIRIN-N DOMAIN-CONTAINING PROTEIN"/>
    <property type="match status" value="1"/>
</dbReference>
<proteinExistence type="predicted"/>
<dbReference type="PANTHER" id="PTHR39697">
    <property type="entry name" value="RICIN B LECTIN DOMAIN-CONTAINING PROTEIN-RELATED"/>
    <property type="match status" value="1"/>
</dbReference>
<evidence type="ECO:0000256" key="1">
    <source>
        <dbReference type="SAM" id="MobiDB-lite"/>
    </source>
</evidence>
<dbReference type="OrthoDB" id="5289641at2759"/>
<dbReference type="EMBL" id="MCFJ01000001">
    <property type="protein sequence ID" value="ORY71020.1"/>
    <property type="molecule type" value="Genomic_DNA"/>
</dbReference>
<reference evidence="2 3" key="1">
    <citation type="submission" date="2016-07" db="EMBL/GenBank/DDBJ databases">
        <title>Pervasive Adenine N6-methylation of Active Genes in Fungi.</title>
        <authorList>
            <consortium name="DOE Joint Genome Institute"/>
            <person name="Mondo S.J."/>
            <person name="Dannebaum R.O."/>
            <person name="Kuo R.C."/>
            <person name="Labutti K."/>
            <person name="Haridas S."/>
            <person name="Kuo A."/>
            <person name="Salamov A."/>
            <person name="Ahrendt S.R."/>
            <person name="Lipzen A."/>
            <person name="Sullivan W."/>
            <person name="Andreopoulos W.B."/>
            <person name="Clum A."/>
            <person name="Lindquist E."/>
            <person name="Daum C."/>
            <person name="Ramamoorthy G.K."/>
            <person name="Gryganskyi A."/>
            <person name="Culley D."/>
            <person name="Magnuson J.K."/>
            <person name="James T.Y."/>
            <person name="O'Malley M.A."/>
            <person name="Stajich J.E."/>
            <person name="Spatafora J.W."/>
            <person name="Visel A."/>
            <person name="Grigoriev I.V."/>
        </authorList>
    </citation>
    <scope>NUCLEOTIDE SEQUENCE [LARGE SCALE GENOMIC DNA]</scope>
    <source>
        <strain evidence="2 3">CBS 129021</strain>
    </source>
</reference>
<sequence length="192" mass="21132">MSPKPNSMAPTKNVRKIKSDDDDTSTVSTLITTYTPSQDSTTGSKTNSPSYIVPGFGESVPCHNQVFVIRHRASGRAIAINDNGDVHLALFADVGTTQSCHWKCIETDGWLGFKHEGRFLGHDGRGGYRAEAKAHNNWEYFCEKRVPGLEGGSLLMQLRGWVFEKLDVEGEGDGLRLVKKMSGGAVWDFVKI</sequence>
<feature type="compositionally biased region" description="Polar residues" evidence="1">
    <location>
        <begin position="1"/>
        <end position="10"/>
    </location>
</feature>
<organism evidence="2 3">
    <name type="scientific">Pseudomassariella vexata</name>
    <dbReference type="NCBI Taxonomy" id="1141098"/>
    <lineage>
        <taxon>Eukaryota</taxon>
        <taxon>Fungi</taxon>
        <taxon>Dikarya</taxon>
        <taxon>Ascomycota</taxon>
        <taxon>Pezizomycotina</taxon>
        <taxon>Sordariomycetes</taxon>
        <taxon>Xylariomycetidae</taxon>
        <taxon>Amphisphaeriales</taxon>
        <taxon>Pseudomassariaceae</taxon>
        <taxon>Pseudomassariella</taxon>
    </lineage>
</organism>
<comment type="caution">
    <text evidence="2">The sequence shown here is derived from an EMBL/GenBank/DDBJ whole genome shotgun (WGS) entry which is preliminary data.</text>
</comment>
<dbReference type="InParanoid" id="A0A1Y2EHI1"/>